<accession>A0A7I8KI01</accession>
<dbReference type="AlphaFoldDB" id="A0A7I8KI01"/>
<keyword evidence="2" id="KW-1185">Reference proteome</keyword>
<proteinExistence type="predicted"/>
<reference evidence="1" key="1">
    <citation type="submission" date="2020-02" db="EMBL/GenBank/DDBJ databases">
        <authorList>
            <person name="Scholz U."/>
            <person name="Mascher M."/>
            <person name="Fiebig A."/>
        </authorList>
    </citation>
    <scope>NUCLEOTIDE SEQUENCE</scope>
</reference>
<evidence type="ECO:0000313" key="2">
    <source>
        <dbReference type="Proteomes" id="UP000663760"/>
    </source>
</evidence>
<evidence type="ECO:0000313" key="1">
    <source>
        <dbReference type="EMBL" id="CAA7396764.1"/>
    </source>
</evidence>
<dbReference type="EMBL" id="LR746268">
    <property type="protein sequence ID" value="CAA7396764.1"/>
    <property type="molecule type" value="Genomic_DNA"/>
</dbReference>
<gene>
    <name evidence="1" type="ORF">SI8410_05007427</name>
</gene>
<organism evidence="1 2">
    <name type="scientific">Spirodela intermedia</name>
    <name type="common">Intermediate duckweed</name>
    <dbReference type="NCBI Taxonomy" id="51605"/>
    <lineage>
        <taxon>Eukaryota</taxon>
        <taxon>Viridiplantae</taxon>
        <taxon>Streptophyta</taxon>
        <taxon>Embryophyta</taxon>
        <taxon>Tracheophyta</taxon>
        <taxon>Spermatophyta</taxon>
        <taxon>Magnoliopsida</taxon>
        <taxon>Liliopsida</taxon>
        <taxon>Araceae</taxon>
        <taxon>Lemnoideae</taxon>
        <taxon>Spirodela</taxon>
    </lineage>
</organism>
<dbReference type="Proteomes" id="UP000663760">
    <property type="component" value="Chromosome 5"/>
</dbReference>
<name>A0A7I8KI01_SPIIN</name>
<sequence>MICDMPYLSLCTIRSFVHETSITS</sequence>
<protein>
    <submittedName>
        <fullName evidence="1">Uncharacterized protein</fullName>
    </submittedName>
</protein>